<evidence type="ECO:0000313" key="3">
    <source>
        <dbReference type="Proteomes" id="UP001151699"/>
    </source>
</evidence>
<dbReference type="Proteomes" id="UP001151699">
    <property type="component" value="Chromosome B"/>
</dbReference>
<feature type="compositionally biased region" description="Polar residues" evidence="1">
    <location>
        <begin position="114"/>
        <end position="127"/>
    </location>
</feature>
<protein>
    <submittedName>
        <fullName evidence="2">Uncharacterized protein</fullName>
    </submittedName>
</protein>
<evidence type="ECO:0000256" key="1">
    <source>
        <dbReference type="SAM" id="MobiDB-lite"/>
    </source>
</evidence>
<proteinExistence type="predicted"/>
<organism evidence="2 3">
    <name type="scientific">Pseudolycoriella hygida</name>
    <dbReference type="NCBI Taxonomy" id="35572"/>
    <lineage>
        <taxon>Eukaryota</taxon>
        <taxon>Metazoa</taxon>
        <taxon>Ecdysozoa</taxon>
        <taxon>Arthropoda</taxon>
        <taxon>Hexapoda</taxon>
        <taxon>Insecta</taxon>
        <taxon>Pterygota</taxon>
        <taxon>Neoptera</taxon>
        <taxon>Endopterygota</taxon>
        <taxon>Diptera</taxon>
        <taxon>Nematocera</taxon>
        <taxon>Sciaroidea</taxon>
        <taxon>Sciaridae</taxon>
        <taxon>Pseudolycoriella</taxon>
    </lineage>
</organism>
<evidence type="ECO:0000313" key="2">
    <source>
        <dbReference type="EMBL" id="KAJ6643398.1"/>
    </source>
</evidence>
<comment type="caution">
    <text evidence="2">The sequence shown here is derived from an EMBL/GenBank/DDBJ whole genome shotgun (WGS) entry which is preliminary data.</text>
</comment>
<sequence length="212" mass="24129">MLTMKDENVLIRRFNTDTSRQIQNHYENAPANCKVLLCMMTMYAVLSEGEPYFPQSPFINDAAFVNVIRGSNLVECDNNKSIYNIKEVVDGYRTTTEDKSFTTDRTSTIDFNHLENASQQDAQSTKSNEIEGSFNESKHEPKSGFIDIFYTNENYTNAAAIANGMNDEVDMKLEEDNKTIGGVDDETTDSSDVNIYETTPPFVDYFVHQHFM</sequence>
<gene>
    <name evidence="2" type="ORF">Bhyg_08359</name>
</gene>
<dbReference type="AlphaFoldDB" id="A0A9Q0N4F9"/>
<accession>A0A9Q0N4F9</accession>
<keyword evidence="3" id="KW-1185">Reference proteome</keyword>
<dbReference type="OrthoDB" id="7799573at2759"/>
<name>A0A9Q0N4F9_9DIPT</name>
<dbReference type="EMBL" id="WJQU01000002">
    <property type="protein sequence ID" value="KAJ6643398.1"/>
    <property type="molecule type" value="Genomic_DNA"/>
</dbReference>
<reference evidence="2" key="1">
    <citation type="submission" date="2022-07" db="EMBL/GenBank/DDBJ databases">
        <authorList>
            <person name="Trinca V."/>
            <person name="Uliana J.V.C."/>
            <person name="Torres T.T."/>
            <person name="Ward R.J."/>
            <person name="Monesi N."/>
        </authorList>
    </citation>
    <scope>NUCLEOTIDE SEQUENCE</scope>
    <source>
        <strain evidence="2">HSMRA1968</strain>
        <tissue evidence="2">Whole embryos</tissue>
    </source>
</reference>
<feature type="region of interest" description="Disordered" evidence="1">
    <location>
        <begin position="114"/>
        <end position="139"/>
    </location>
</feature>